<organism evidence="1 2">
    <name type="scientific">Monosporascus cannonballus</name>
    <dbReference type="NCBI Taxonomy" id="155416"/>
    <lineage>
        <taxon>Eukaryota</taxon>
        <taxon>Fungi</taxon>
        <taxon>Dikarya</taxon>
        <taxon>Ascomycota</taxon>
        <taxon>Pezizomycotina</taxon>
        <taxon>Sordariomycetes</taxon>
        <taxon>Xylariomycetidae</taxon>
        <taxon>Xylariales</taxon>
        <taxon>Xylariales incertae sedis</taxon>
        <taxon>Monosporascus</taxon>
    </lineage>
</organism>
<accession>A0ABY0HJF7</accession>
<comment type="caution">
    <text evidence="1">The sequence shown here is derived from an EMBL/GenBank/DDBJ whole genome shotgun (WGS) entry which is preliminary data.</text>
</comment>
<reference evidence="1 2" key="1">
    <citation type="submission" date="2018-06" db="EMBL/GenBank/DDBJ databases">
        <title>Complete Genomes of Monosporascus.</title>
        <authorList>
            <person name="Robinson A.J."/>
            <person name="Natvig D.O."/>
        </authorList>
    </citation>
    <scope>NUCLEOTIDE SEQUENCE [LARGE SCALE GENOMIC DNA]</scope>
    <source>
        <strain evidence="1 2">CBS 609.92</strain>
    </source>
</reference>
<sequence length="338" mass="37977">MPAYLSPFPKSARVAIKNPGRYVGRLLEQARRSNDRWLFFSDSSGDEKKNDIDVDTSSKEDAVVYKEDRDSPEMASKFKAEDCADDDVDLQDIPQYPGPHDSCDKAAVEAKQPMSPESSPELAMKWEDSKPRGINHGFPSLYTPDTRVFDFDAGGNRTYEYLQRPFSEHVDLQVLHSANRWSIGPGNGPLPLNFPGALMGALFRAHTGISNPPVPTVGASRMSVSEFKFYVCVEENNHVLPFFNIIGTTMDKRLINELALDSFRSAVRKHFPNLMKGVRPWEVENEWINAEGDIRGMRRLAWWVDADGCATFSAAQPGTAYQMDIRVAAHTVTMRTHM</sequence>
<evidence type="ECO:0000313" key="1">
    <source>
        <dbReference type="EMBL" id="RYO94891.1"/>
    </source>
</evidence>
<evidence type="ECO:0000313" key="2">
    <source>
        <dbReference type="Proteomes" id="UP000294003"/>
    </source>
</evidence>
<gene>
    <name evidence="1" type="ORF">DL762_000325</name>
</gene>
<proteinExistence type="predicted"/>
<keyword evidence="2" id="KW-1185">Reference proteome</keyword>
<name>A0ABY0HJF7_9PEZI</name>
<dbReference type="Proteomes" id="UP000294003">
    <property type="component" value="Unassembled WGS sequence"/>
</dbReference>
<protein>
    <submittedName>
        <fullName evidence="1">Uncharacterized protein</fullName>
    </submittedName>
</protein>
<dbReference type="EMBL" id="QJNS01000006">
    <property type="protein sequence ID" value="RYO94891.1"/>
    <property type="molecule type" value="Genomic_DNA"/>
</dbReference>